<organism evidence="1 2">
    <name type="scientific">Oceanihabitans sediminis</name>
    <dbReference type="NCBI Taxonomy" id="1812012"/>
    <lineage>
        <taxon>Bacteria</taxon>
        <taxon>Pseudomonadati</taxon>
        <taxon>Bacteroidota</taxon>
        <taxon>Flavobacteriia</taxon>
        <taxon>Flavobacteriales</taxon>
        <taxon>Flavobacteriaceae</taxon>
        <taxon>Oceanihabitans</taxon>
    </lineage>
</organism>
<dbReference type="InterPro" id="IPR029063">
    <property type="entry name" value="SAM-dependent_MTases_sf"/>
</dbReference>
<gene>
    <name evidence="1" type="ORF">DU428_09265</name>
</gene>
<accession>A0A368P3U1</accession>
<dbReference type="GO" id="GO:0032259">
    <property type="term" value="P:methylation"/>
    <property type="evidence" value="ECO:0007669"/>
    <property type="project" value="UniProtKB-KW"/>
</dbReference>
<dbReference type="Proteomes" id="UP000252249">
    <property type="component" value="Unassembled WGS sequence"/>
</dbReference>
<name>A0A368P3U1_9FLAO</name>
<dbReference type="PANTHER" id="PTHR43167:SF1">
    <property type="entry name" value="PUTATIVE (AFU_ORTHOLOGUE AFUA_6G01830)-RELATED"/>
    <property type="match status" value="1"/>
</dbReference>
<keyword evidence="2" id="KW-1185">Reference proteome</keyword>
<dbReference type="OrthoDB" id="5464618at2"/>
<dbReference type="PANTHER" id="PTHR43167">
    <property type="entry name" value="PUTATIVE (AFU_ORTHOLOGUE AFUA_6G01830)-RELATED"/>
    <property type="match status" value="1"/>
</dbReference>
<sequence>MQHQTKQYIKFLKNSTNQHGVHSPFIYNLVTKCFYNKTKFTDYKTLSQYRESLYNNHTIIEVKDYGAGSRIFKSNKRKVSKIAKTAGVTKKRAKLLYRIANYLQTDNMLELGTSLGLATAALSLGNKKGNITTMEGCPETAAIAKQQFQDFKLKNIDIKVNDFTAEINDLKNKNFDLIYIDGNHQKEATLSYFNTLLNHIHNDSLMIFDDIHWSEEMTEAWQEIIEHKKVTASIDCFYWGIVFFRKEQVKEHFVIRL</sequence>
<dbReference type="AlphaFoldDB" id="A0A368P3U1"/>
<evidence type="ECO:0000313" key="1">
    <source>
        <dbReference type="EMBL" id="RCU57123.1"/>
    </source>
</evidence>
<protein>
    <submittedName>
        <fullName evidence="1">Class I SAM-dependent methyltransferase</fullName>
    </submittedName>
</protein>
<dbReference type="Gene3D" id="3.40.50.150">
    <property type="entry name" value="Vaccinia Virus protein VP39"/>
    <property type="match status" value="1"/>
</dbReference>
<keyword evidence="1" id="KW-0808">Transferase</keyword>
<dbReference type="Pfam" id="PF13578">
    <property type="entry name" value="Methyltransf_24"/>
    <property type="match status" value="1"/>
</dbReference>
<comment type="caution">
    <text evidence="1">The sequence shown here is derived from an EMBL/GenBank/DDBJ whole genome shotgun (WGS) entry which is preliminary data.</text>
</comment>
<evidence type="ECO:0000313" key="2">
    <source>
        <dbReference type="Proteomes" id="UP000252249"/>
    </source>
</evidence>
<keyword evidence="1" id="KW-0489">Methyltransferase</keyword>
<dbReference type="SUPFAM" id="SSF53335">
    <property type="entry name" value="S-adenosyl-L-methionine-dependent methyltransferases"/>
    <property type="match status" value="1"/>
</dbReference>
<dbReference type="RefSeq" id="WP_113966421.1">
    <property type="nucleotide sequence ID" value="NZ_QNRP01000005.1"/>
</dbReference>
<reference evidence="1 2" key="1">
    <citation type="submission" date="2018-07" db="EMBL/GenBank/DDBJ databases">
        <title>Oceanihabitans testaceum sp. nov., isolated from marine sediment.</title>
        <authorList>
            <person name="Li C.-M."/>
        </authorList>
    </citation>
    <scope>NUCLEOTIDE SEQUENCE [LARGE SCALE GENOMIC DNA]</scope>
    <source>
        <strain evidence="1 2">S9-10</strain>
    </source>
</reference>
<dbReference type="EMBL" id="QPIG01000003">
    <property type="protein sequence ID" value="RCU57123.1"/>
    <property type="molecule type" value="Genomic_DNA"/>
</dbReference>
<dbReference type="GO" id="GO:0008168">
    <property type="term" value="F:methyltransferase activity"/>
    <property type="evidence" value="ECO:0007669"/>
    <property type="project" value="UniProtKB-KW"/>
</dbReference>
<proteinExistence type="predicted"/>